<dbReference type="Gene3D" id="3.90.70.10">
    <property type="entry name" value="Cysteine proteinases"/>
    <property type="match status" value="1"/>
</dbReference>
<dbReference type="Proteomes" id="UP000822862">
    <property type="component" value="Chromosome"/>
</dbReference>
<reference evidence="1 2" key="1">
    <citation type="submission" date="2021-05" db="EMBL/GenBank/DDBJ databases">
        <title>Ecology and evolution of chlamydial symbionts of arthropods.</title>
        <authorList>
            <person name="Halter T."/>
            <person name="Sixt B.S."/>
            <person name="Toenshoff E.R."/>
            <person name="Koestlbacher S."/>
            <person name="Schulz F."/>
            <person name="Kostanjsek R."/>
            <person name="Collingro A."/>
            <person name="Hendrickx F."/>
            <person name="Horn M."/>
        </authorList>
    </citation>
    <scope>NUCLEOTIDE SEQUENCE [LARGE SCALE GENOMIC DNA]</scope>
    <source>
        <strain evidence="1 2">15C</strain>
    </source>
</reference>
<evidence type="ECO:0000313" key="1">
    <source>
        <dbReference type="EMBL" id="QZA58602.1"/>
    </source>
</evidence>
<accession>A0ABX8YZ81</accession>
<evidence type="ECO:0008006" key="3">
    <source>
        <dbReference type="Google" id="ProtNLM"/>
    </source>
</evidence>
<dbReference type="RefSeq" id="WP_194845294.1">
    <property type="nucleotide sequence ID" value="NZ_CP075585.1"/>
</dbReference>
<name>A0ABX8YZ81_9BACT</name>
<proteinExistence type="predicted"/>
<protein>
    <recommendedName>
        <fullName evidence="3">Peptidase C39 domain-containing protein</fullName>
    </recommendedName>
</protein>
<sequence>MTMLLGASYLIGLPKIFQNEQVVKSSLSRRYPPIGRLDTIEMAKDAQGKTIVVSIYRTCSLFKDEEILKHHAVIKQELIGKCFNKYKEEEDVYMDFTENGKAIIQQQATRGCTAAVAAMLIKDQKGKFNFYGLSMCNLGDNENIKQAIRAAGFKPIVTRLALNSLKALKTQLLNHGSAIVSIVDPKAGGHSIVVDEVSEDLQQVRLRDPYHGWEITVSAEAFQVRWTSLDCTIIQIENKSTCVHFQEDYLRNKALKV</sequence>
<keyword evidence="2" id="KW-1185">Reference proteome</keyword>
<dbReference type="EMBL" id="CP075585">
    <property type="protein sequence ID" value="QZA58602.1"/>
    <property type="molecule type" value="Genomic_DNA"/>
</dbReference>
<evidence type="ECO:0000313" key="2">
    <source>
        <dbReference type="Proteomes" id="UP000822862"/>
    </source>
</evidence>
<organism evidence="1 2">
    <name type="scientific">Candidatus Rhabdochlamydia porcellionis</name>
    <dbReference type="NCBI Taxonomy" id="225148"/>
    <lineage>
        <taxon>Bacteria</taxon>
        <taxon>Pseudomonadati</taxon>
        <taxon>Chlamydiota</taxon>
        <taxon>Chlamydiia</taxon>
        <taxon>Parachlamydiales</taxon>
        <taxon>Candidatus Rhabdochlamydiaceae</taxon>
        <taxon>Candidatus Rhabdochlamydia</taxon>
    </lineage>
</organism>
<gene>
    <name evidence="1" type="ORF">RHAB15C_0000478</name>
</gene>